<dbReference type="KEGG" id="ache:ACHE_20699A"/>
<name>A0A7R7VIC4_ASPCH</name>
<dbReference type="AlphaFoldDB" id="A0A7R7VIC4"/>
<dbReference type="EMBL" id="AP024417">
    <property type="protein sequence ID" value="BCR85241.1"/>
    <property type="molecule type" value="Genomic_DNA"/>
</dbReference>
<reference evidence="1" key="1">
    <citation type="submission" date="2021-01" db="EMBL/GenBank/DDBJ databases">
        <authorList>
            <consortium name="Aspergillus chevalieri M1 genome sequencing consortium"/>
            <person name="Kazuki M."/>
            <person name="Futagami T."/>
        </authorList>
    </citation>
    <scope>NUCLEOTIDE SEQUENCE</scope>
    <source>
        <strain evidence="1">M1</strain>
    </source>
</reference>
<reference evidence="1" key="2">
    <citation type="submission" date="2021-02" db="EMBL/GenBank/DDBJ databases">
        <title>Aspergillus chevalieri M1 genome sequence.</title>
        <authorList>
            <person name="Kadooka C."/>
            <person name="Mori K."/>
            <person name="Futagami T."/>
        </authorList>
    </citation>
    <scope>NUCLEOTIDE SEQUENCE</scope>
    <source>
        <strain evidence="1">M1</strain>
    </source>
</reference>
<sequence length="150" mass="16185">MAGNSNINPIIAIAGKGSQYVESLVYESKGDTGAEVLKQSATPGGQIDFVLPNDLEVSPAIKSITSIGSVHNQPEFEDNQELGFVFSRYFTRALNSGNLSGHPCEVRPRGLEGVEEVLKDLKAGRTSATKFIFRIADAQGVILMSIKFRL</sequence>
<proteinExistence type="predicted"/>
<protein>
    <submittedName>
        <fullName evidence="1">Uncharacterized protein</fullName>
    </submittedName>
</protein>
<gene>
    <name evidence="1" type="ORF">ACHE_20699A</name>
</gene>
<dbReference type="Gene3D" id="3.40.50.720">
    <property type="entry name" value="NAD(P)-binding Rossmann-like Domain"/>
    <property type="match status" value="1"/>
</dbReference>
<dbReference type="RefSeq" id="XP_043133763.1">
    <property type="nucleotide sequence ID" value="XM_043285031.1"/>
</dbReference>
<evidence type="ECO:0000313" key="2">
    <source>
        <dbReference type="Proteomes" id="UP000637239"/>
    </source>
</evidence>
<organism evidence="1 2">
    <name type="scientific">Aspergillus chevalieri</name>
    <name type="common">Eurotium chevalieri</name>
    <dbReference type="NCBI Taxonomy" id="182096"/>
    <lineage>
        <taxon>Eukaryota</taxon>
        <taxon>Fungi</taxon>
        <taxon>Dikarya</taxon>
        <taxon>Ascomycota</taxon>
        <taxon>Pezizomycotina</taxon>
        <taxon>Eurotiomycetes</taxon>
        <taxon>Eurotiomycetidae</taxon>
        <taxon>Eurotiales</taxon>
        <taxon>Aspergillaceae</taxon>
        <taxon>Aspergillus</taxon>
        <taxon>Aspergillus subgen. Aspergillus</taxon>
    </lineage>
</organism>
<dbReference type="Gene3D" id="3.90.180.10">
    <property type="entry name" value="Medium-chain alcohol dehydrogenases, catalytic domain"/>
    <property type="match status" value="1"/>
</dbReference>
<evidence type="ECO:0000313" key="1">
    <source>
        <dbReference type="EMBL" id="BCR85241.1"/>
    </source>
</evidence>
<dbReference type="GeneID" id="66979600"/>
<dbReference type="Proteomes" id="UP000637239">
    <property type="component" value="Chromosome 2"/>
</dbReference>
<accession>A0A7R7VIC4</accession>
<keyword evidence="2" id="KW-1185">Reference proteome</keyword>